<keyword evidence="4" id="KW-1185">Reference proteome</keyword>
<feature type="region of interest" description="Disordered" evidence="1">
    <location>
        <begin position="171"/>
        <end position="225"/>
    </location>
</feature>
<feature type="compositionally biased region" description="Pro residues" evidence="1">
    <location>
        <begin position="214"/>
        <end position="223"/>
    </location>
</feature>
<comment type="caution">
    <text evidence="3">The sequence shown here is derived from an EMBL/GenBank/DDBJ whole genome shotgun (WGS) entry which is preliminary data.</text>
</comment>
<feature type="signal peptide" evidence="2">
    <location>
        <begin position="1"/>
        <end position="23"/>
    </location>
</feature>
<feature type="region of interest" description="Disordered" evidence="1">
    <location>
        <begin position="124"/>
        <end position="147"/>
    </location>
</feature>
<feature type="region of interest" description="Disordered" evidence="1">
    <location>
        <begin position="302"/>
        <end position="356"/>
    </location>
</feature>
<evidence type="ECO:0000313" key="3">
    <source>
        <dbReference type="EMBL" id="KAL2037961.1"/>
    </source>
</evidence>
<feature type="compositionally biased region" description="Polar residues" evidence="1">
    <location>
        <begin position="189"/>
        <end position="207"/>
    </location>
</feature>
<organism evidence="3 4">
    <name type="scientific">Stereocaulon virgatum</name>
    <dbReference type="NCBI Taxonomy" id="373712"/>
    <lineage>
        <taxon>Eukaryota</taxon>
        <taxon>Fungi</taxon>
        <taxon>Dikarya</taxon>
        <taxon>Ascomycota</taxon>
        <taxon>Pezizomycotina</taxon>
        <taxon>Lecanoromycetes</taxon>
        <taxon>OSLEUM clade</taxon>
        <taxon>Lecanoromycetidae</taxon>
        <taxon>Lecanorales</taxon>
        <taxon>Lecanorineae</taxon>
        <taxon>Stereocaulaceae</taxon>
        <taxon>Stereocaulon</taxon>
    </lineage>
</organism>
<accession>A0ABR3ZYA1</accession>
<dbReference type="EMBL" id="JBEFKJ010000035">
    <property type="protein sequence ID" value="KAL2037961.1"/>
    <property type="molecule type" value="Genomic_DNA"/>
</dbReference>
<feature type="chain" id="PRO_5046813345" evidence="2">
    <location>
        <begin position="24"/>
        <end position="356"/>
    </location>
</feature>
<evidence type="ECO:0000256" key="1">
    <source>
        <dbReference type="SAM" id="MobiDB-lite"/>
    </source>
</evidence>
<proteinExistence type="predicted"/>
<name>A0ABR3ZYA1_9LECA</name>
<dbReference type="Proteomes" id="UP001590950">
    <property type="component" value="Unassembled WGS sequence"/>
</dbReference>
<protein>
    <submittedName>
        <fullName evidence="3">Uncharacterized protein</fullName>
    </submittedName>
</protein>
<feature type="compositionally biased region" description="Basic and acidic residues" evidence="1">
    <location>
        <begin position="48"/>
        <end position="68"/>
    </location>
</feature>
<feature type="compositionally biased region" description="Polar residues" evidence="1">
    <location>
        <begin position="341"/>
        <end position="356"/>
    </location>
</feature>
<gene>
    <name evidence="3" type="ORF">N7G274_009180</name>
</gene>
<evidence type="ECO:0000256" key="2">
    <source>
        <dbReference type="SAM" id="SignalP"/>
    </source>
</evidence>
<feature type="region of interest" description="Disordered" evidence="1">
    <location>
        <begin position="48"/>
        <end position="81"/>
    </location>
</feature>
<sequence>MPAPLAKGLLLSFSLLFAAGLAAYENPHVRQWIDESRRKVAIALHSLGDEVAPRPSESREEPPDASTREDEDAEAVERRRRARQEILERGRILEERRKSRQASTGKAKSFDDLVDKDGALKIEEPFATTTSAEPQAEESGLRNRHVESQAAALGSTFANPFADEWRIESVPSLPDRSMNPPLADAMNVDSPTTVQNDVEQPPSRSRTPTLPISPASPPVPPKPAAYQPQRLLIDTDDVSHHPSEELLDLTPTTSASSFNADLAELNHNPQPTQSNYWSVNRWAENHAAPFYSPPASVAKGIEERMDEHTNEGSVADSGEHASQADSEDLEVMSDNGAGISTPGSWTDVGSQVSEDY</sequence>
<evidence type="ECO:0000313" key="4">
    <source>
        <dbReference type="Proteomes" id="UP001590950"/>
    </source>
</evidence>
<keyword evidence="2" id="KW-0732">Signal</keyword>
<reference evidence="3 4" key="1">
    <citation type="submission" date="2024-09" db="EMBL/GenBank/DDBJ databases">
        <title>Rethinking Asexuality: The Enigmatic Case of Functional Sexual Genes in Lepraria (Stereocaulaceae).</title>
        <authorList>
            <person name="Doellman M."/>
            <person name="Sun Y."/>
            <person name="Barcenas-Pena A."/>
            <person name="Lumbsch H.T."/>
            <person name="Grewe F."/>
        </authorList>
    </citation>
    <scope>NUCLEOTIDE SEQUENCE [LARGE SCALE GENOMIC DNA]</scope>
    <source>
        <strain evidence="3 4">Mercado 3170</strain>
    </source>
</reference>